<keyword evidence="3" id="KW-1185">Reference proteome</keyword>
<organism evidence="2 3">
    <name type="scientific">Actinophytocola oryzae</name>
    <dbReference type="NCBI Taxonomy" id="502181"/>
    <lineage>
        <taxon>Bacteria</taxon>
        <taxon>Bacillati</taxon>
        <taxon>Actinomycetota</taxon>
        <taxon>Actinomycetes</taxon>
        <taxon>Pseudonocardiales</taxon>
        <taxon>Pseudonocardiaceae</taxon>
    </lineage>
</organism>
<name>A0A4R7VDG2_9PSEU</name>
<dbReference type="Proteomes" id="UP000294927">
    <property type="component" value="Unassembled WGS sequence"/>
</dbReference>
<reference evidence="2 3" key="1">
    <citation type="submission" date="2019-03" db="EMBL/GenBank/DDBJ databases">
        <title>Genomic Encyclopedia of Archaeal and Bacterial Type Strains, Phase II (KMG-II): from individual species to whole genera.</title>
        <authorList>
            <person name="Goeker M."/>
        </authorList>
    </citation>
    <scope>NUCLEOTIDE SEQUENCE [LARGE SCALE GENOMIC DNA]</scope>
    <source>
        <strain evidence="2 3">DSM 45499</strain>
    </source>
</reference>
<gene>
    <name evidence="2" type="ORF">CLV71_110364</name>
</gene>
<feature type="compositionally biased region" description="Polar residues" evidence="1">
    <location>
        <begin position="165"/>
        <end position="174"/>
    </location>
</feature>
<comment type="caution">
    <text evidence="2">The sequence shown here is derived from an EMBL/GenBank/DDBJ whole genome shotgun (WGS) entry which is preliminary data.</text>
</comment>
<evidence type="ECO:0000256" key="1">
    <source>
        <dbReference type="SAM" id="MobiDB-lite"/>
    </source>
</evidence>
<protein>
    <submittedName>
        <fullName evidence="2">Uncharacterized protein</fullName>
    </submittedName>
</protein>
<evidence type="ECO:0000313" key="2">
    <source>
        <dbReference type="EMBL" id="TDV47180.1"/>
    </source>
</evidence>
<dbReference type="EMBL" id="SOCP01000010">
    <property type="protein sequence ID" value="TDV47180.1"/>
    <property type="molecule type" value="Genomic_DNA"/>
</dbReference>
<dbReference type="AlphaFoldDB" id="A0A4R7VDG2"/>
<evidence type="ECO:0000313" key="3">
    <source>
        <dbReference type="Proteomes" id="UP000294927"/>
    </source>
</evidence>
<proteinExistence type="predicted"/>
<dbReference type="RefSeq" id="WP_166664274.1">
    <property type="nucleotide sequence ID" value="NZ_SOCP01000010.1"/>
</dbReference>
<feature type="compositionally biased region" description="Pro residues" evidence="1">
    <location>
        <begin position="127"/>
        <end position="147"/>
    </location>
</feature>
<sequence>MGAYDRAAAARAKMAQVQREMAERRSLRDRNFLQRRAEAVDAFKKQGPVMEQVAKHMGELGRRRKQAGGWATEKTERDKDFVMGFGLEDEDPSKDPYNFQATRRTPDTPPGGIGTLDDEDSPLRSAPMPPPAPEAPPAPEPPAPPTRAPRRPAPRQELDDEDDFSNQSSWMQNR</sequence>
<feature type="region of interest" description="Disordered" evidence="1">
    <location>
        <begin position="57"/>
        <end position="174"/>
    </location>
</feature>
<accession>A0A4R7VDG2</accession>